<dbReference type="Gene3D" id="3.30.565.10">
    <property type="entry name" value="Histidine kinase-like ATPase, C-terminal domain"/>
    <property type="match status" value="1"/>
</dbReference>
<feature type="transmembrane region" description="Helical" evidence="19">
    <location>
        <begin position="16"/>
        <end position="39"/>
    </location>
</feature>
<comment type="function">
    <text evidence="15">Member of the two-component regulatory system BvgS/BvgA. Phosphorylates BvgA via a four-step phosphorelay in response to environmental signals.</text>
</comment>
<evidence type="ECO:0000256" key="3">
    <source>
        <dbReference type="ARBA" id="ARBA00012438"/>
    </source>
</evidence>
<keyword evidence="9 22" id="KW-0418">Kinase</keyword>
<accession>A0A060NKN8</accession>
<evidence type="ECO:0000256" key="9">
    <source>
        <dbReference type="ARBA" id="ARBA00022777"/>
    </source>
</evidence>
<dbReference type="Pfam" id="PF00072">
    <property type="entry name" value="Response_reg"/>
    <property type="match status" value="1"/>
</dbReference>
<keyword evidence="10" id="KW-0067">ATP-binding</keyword>
<keyword evidence="13" id="KW-0843">Virulence</keyword>
<evidence type="ECO:0000256" key="4">
    <source>
        <dbReference type="ARBA" id="ARBA00022553"/>
    </source>
</evidence>
<evidence type="ECO:0000256" key="13">
    <source>
        <dbReference type="ARBA" id="ARBA00023026"/>
    </source>
</evidence>
<keyword evidence="18" id="KW-0175">Coiled coil</keyword>
<dbReference type="KEGG" id="cbaa:SRAA_0179"/>
<evidence type="ECO:0000256" key="19">
    <source>
        <dbReference type="SAM" id="Phobius"/>
    </source>
</evidence>
<feature type="domain" description="Histidine kinase" evidence="20">
    <location>
        <begin position="248"/>
        <end position="468"/>
    </location>
</feature>
<evidence type="ECO:0000256" key="2">
    <source>
        <dbReference type="ARBA" id="ARBA00004370"/>
    </source>
</evidence>
<dbReference type="InterPro" id="IPR005467">
    <property type="entry name" value="His_kinase_dom"/>
</dbReference>
<keyword evidence="12" id="KW-0902">Two-component regulatory system</keyword>
<feature type="domain" description="Response regulatory" evidence="21">
    <location>
        <begin position="498"/>
        <end position="615"/>
    </location>
</feature>
<dbReference type="PANTHER" id="PTHR45339:SF5">
    <property type="entry name" value="HISTIDINE KINASE"/>
    <property type="match status" value="1"/>
</dbReference>
<dbReference type="FunFam" id="1.10.287.130:FF:000004">
    <property type="entry name" value="Ethylene receptor 1"/>
    <property type="match status" value="1"/>
</dbReference>
<sequence>MSVAAGLDRPVGGSRFVFWLALTTFVMAVGLTVMMALFVRQTQAVEDTARLQADSITALTFQLEREFLRLRNQIHLSLAQPEQADWSQLQLRHEIFASRVGLLHGGATVEVMRQRPEFDAIAPQIKAFLDYADPLLADPVRHQAELHHVLLKMQVLGPEVQALSLAADSLMTHLMQDKLAQVRQQQRWLNLLMTFQVLLLLLAAAGLWVRHGRQQRERAQLQRLNAELQLAKAAAEQADRAKSLFLANMSHELRTPLNGVLGMLDLLLDGPLPPAQRDQLHTAQQSSAHLLSILNDLLDLSALDAGQIELQPEPVDVAALVQQCHRSLRAMGEGKHLHLPLSLGPDLPPWVLTDPTRVRQVVLNLLSNAIKFTPSGTVALALECQRQGALAHWRLVVRDTGIGIDPALKEQIFQRFAQVDRSSTRPQGGNGLGLEISRTLARLLGGDIALDSTPGQGSVFCFHWVAPVCEAAQASAAAPVPAPAEVGVGTPATGRGRRVLVAEDHPVNRKFVALLLERMGLQPTFAENGRQALELAQRHDFDWVLMDIHMPEMDGFACTQAIRQLPGARGLVPIIAVSADVMNGAEEQALAAGMDGFLSKPLQRLALEHTLTRLLACRSQGLPE</sequence>
<keyword evidence="4 17" id="KW-0597">Phosphoprotein</keyword>
<feature type="transmembrane region" description="Helical" evidence="19">
    <location>
        <begin position="188"/>
        <end position="209"/>
    </location>
</feature>
<dbReference type="InterPro" id="IPR003661">
    <property type="entry name" value="HisK_dim/P_dom"/>
</dbReference>
<dbReference type="EMBL" id="AP014568">
    <property type="protein sequence ID" value="BAO80033.1"/>
    <property type="molecule type" value="Genomic_DNA"/>
</dbReference>
<dbReference type="OrthoDB" id="8577169at2"/>
<dbReference type="PRINTS" id="PR00344">
    <property type="entry name" value="BCTRLSENSOR"/>
</dbReference>
<evidence type="ECO:0000256" key="18">
    <source>
        <dbReference type="SAM" id="Coils"/>
    </source>
</evidence>
<dbReference type="STRING" id="1458425.SRAA_0179"/>
<dbReference type="AlphaFoldDB" id="A0A060NKN8"/>
<dbReference type="SMART" id="SM00388">
    <property type="entry name" value="HisKA"/>
    <property type="match status" value="1"/>
</dbReference>
<dbReference type="RefSeq" id="WP_052467427.1">
    <property type="nucleotide sequence ID" value="NZ_AP014568.1"/>
</dbReference>
<evidence type="ECO:0000256" key="5">
    <source>
        <dbReference type="ARBA" id="ARBA00022679"/>
    </source>
</evidence>
<evidence type="ECO:0000256" key="15">
    <source>
        <dbReference type="ARBA" id="ARBA00058004"/>
    </source>
</evidence>
<dbReference type="CDD" id="cd17546">
    <property type="entry name" value="REC_hyHK_CKI1_RcsC-like"/>
    <property type="match status" value="1"/>
</dbReference>
<dbReference type="GO" id="GO:0005524">
    <property type="term" value="F:ATP binding"/>
    <property type="evidence" value="ECO:0007669"/>
    <property type="project" value="UniProtKB-KW"/>
</dbReference>
<dbReference type="SUPFAM" id="SSF55874">
    <property type="entry name" value="ATPase domain of HSP90 chaperone/DNA topoisomerase II/histidine kinase"/>
    <property type="match status" value="1"/>
</dbReference>
<dbReference type="InterPro" id="IPR001789">
    <property type="entry name" value="Sig_transdc_resp-reg_receiver"/>
</dbReference>
<keyword evidence="5" id="KW-0808">Transferase</keyword>
<evidence type="ECO:0000313" key="23">
    <source>
        <dbReference type="Proteomes" id="UP000067461"/>
    </source>
</evidence>
<dbReference type="FunFam" id="3.30.565.10:FF:000010">
    <property type="entry name" value="Sensor histidine kinase RcsC"/>
    <property type="match status" value="1"/>
</dbReference>
<comment type="catalytic activity">
    <reaction evidence="1">
        <text>ATP + protein L-histidine = ADP + protein N-phospho-L-histidine.</text>
        <dbReference type="EC" id="2.7.13.3"/>
    </reaction>
</comment>
<dbReference type="SUPFAM" id="SSF52172">
    <property type="entry name" value="CheY-like"/>
    <property type="match status" value="1"/>
</dbReference>
<dbReference type="EC" id="2.7.13.3" evidence="3"/>
<dbReference type="SMART" id="SM00387">
    <property type="entry name" value="HATPase_c"/>
    <property type="match status" value="1"/>
</dbReference>
<dbReference type="PROSITE" id="PS50110">
    <property type="entry name" value="RESPONSE_REGULATORY"/>
    <property type="match status" value="1"/>
</dbReference>
<evidence type="ECO:0000256" key="11">
    <source>
        <dbReference type="ARBA" id="ARBA00022989"/>
    </source>
</evidence>
<dbReference type="Pfam" id="PF00512">
    <property type="entry name" value="HisKA"/>
    <property type="match status" value="1"/>
</dbReference>
<evidence type="ECO:0000259" key="20">
    <source>
        <dbReference type="PROSITE" id="PS50109"/>
    </source>
</evidence>
<dbReference type="InterPro" id="IPR011006">
    <property type="entry name" value="CheY-like_superfamily"/>
</dbReference>
<feature type="coiled-coil region" evidence="18">
    <location>
        <begin position="211"/>
        <end position="241"/>
    </location>
</feature>
<keyword evidence="6 19" id="KW-0812">Transmembrane</keyword>
<evidence type="ECO:0000256" key="12">
    <source>
        <dbReference type="ARBA" id="ARBA00023012"/>
    </source>
</evidence>
<dbReference type="SUPFAM" id="SSF47384">
    <property type="entry name" value="Homodimeric domain of signal transducing histidine kinase"/>
    <property type="match status" value="1"/>
</dbReference>
<dbReference type="CDD" id="cd00082">
    <property type="entry name" value="HisKA"/>
    <property type="match status" value="1"/>
</dbReference>
<evidence type="ECO:0000256" key="1">
    <source>
        <dbReference type="ARBA" id="ARBA00000085"/>
    </source>
</evidence>
<dbReference type="InterPro" id="IPR004358">
    <property type="entry name" value="Sig_transdc_His_kin-like_C"/>
</dbReference>
<evidence type="ECO:0000313" key="22">
    <source>
        <dbReference type="EMBL" id="BAO80033.1"/>
    </source>
</evidence>
<dbReference type="InterPro" id="IPR036890">
    <property type="entry name" value="HATPase_C_sf"/>
</dbReference>
<dbReference type="Pfam" id="PF02518">
    <property type="entry name" value="HATPase_c"/>
    <property type="match status" value="1"/>
</dbReference>
<evidence type="ECO:0000256" key="6">
    <source>
        <dbReference type="ARBA" id="ARBA00022692"/>
    </source>
</evidence>
<evidence type="ECO:0000256" key="17">
    <source>
        <dbReference type="PROSITE-ProRule" id="PRU00169"/>
    </source>
</evidence>
<feature type="modified residue" description="4-aspartylphosphate" evidence="17">
    <location>
        <position position="547"/>
    </location>
</feature>
<dbReference type="Gene3D" id="1.10.287.130">
    <property type="match status" value="1"/>
</dbReference>
<evidence type="ECO:0000256" key="16">
    <source>
        <dbReference type="ARBA" id="ARBA00070152"/>
    </source>
</evidence>
<dbReference type="PROSITE" id="PS50109">
    <property type="entry name" value="HIS_KIN"/>
    <property type="match status" value="1"/>
</dbReference>
<evidence type="ECO:0000256" key="14">
    <source>
        <dbReference type="ARBA" id="ARBA00023136"/>
    </source>
</evidence>
<comment type="subcellular location">
    <subcellularLocation>
        <location evidence="2">Membrane</location>
    </subcellularLocation>
</comment>
<dbReference type="Gene3D" id="3.40.50.2300">
    <property type="match status" value="1"/>
</dbReference>
<dbReference type="PANTHER" id="PTHR45339">
    <property type="entry name" value="HYBRID SIGNAL TRANSDUCTION HISTIDINE KINASE J"/>
    <property type="match status" value="1"/>
</dbReference>
<keyword evidence="23" id="KW-1185">Reference proteome</keyword>
<evidence type="ECO:0000256" key="7">
    <source>
        <dbReference type="ARBA" id="ARBA00022729"/>
    </source>
</evidence>
<dbReference type="CDD" id="cd16922">
    <property type="entry name" value="HATPase_EvgS-ArcB-TorS-like"/>
    <property type="match status" value="1"/>
</dbReference>
<protein>
    <recommendedName>
        <fullName evidence="16">Virulence sensor protein BvgS</fullName>
        <ecNumber evidence="3">2.7.13.3</ecNumber>
    </recommendedName>
</protein>
<dbReference type="Proteomes" id="UP000067461">
    <property type="component" value="Chromosome"/>
</dbReference>
<evidence type="ECO:0000259" key="21">
    <source>
        <dbReference type="PROSITE" id="PS50110"/>
    </source>
</evidence>
<evidence type="ECO:0000256" key="10">
    <source>
        <dbReference type="ARBA" id="ARBA00022840"/>
    </source>
</evidence>
<dbReference type="InterPro" id="IPR036097">
    <property type="entry name" value="HisK_dim/P_sf"/>
</dbReference>
<name>A0A060NKN8_9BURK</name>
<dbReference type="GO" id="GO:0000155">
    <property type="term" value="F:phosphorelay sensor kinase activity"/>
    <property type="evidence" value="ECO:0007669"/>
    <property type="project" value="InterPro"/>
</dbReference>
<keyword evidence="11 19" id="KW-1133">Transmembrane helix</keyword>
<gene>
    <name evidence="22" type="ORF">SRAA_0179</name>
</gene>
<organism evidence="22 23">
    <name type="scientific">Serpentinimonas raichei</name>
    <dbReference type="NCBI Taxonomy" id="1458425"/>
    <lineage>
        <taxon>Bacteria</taxon>
        <taxon>Pseudomonadati</taxon>
        <taxon>Pseudomonadota</taxon>
        <taxon>Betaproteobacteria</taxon>
        <taxon>Burkholderiales</taxon>
        <taxon>Comamonadaceae</taxon>
        <taxon>Serpentinimonas</taxon>
    </lineage>
</organism>
<keyword evidence="14 19" id="KW-0472">Membrane</keyword>
<dbReference type="SMART" id="SM00448">
    <property type="entry name" value="REC"/>
    <property type="match status" value="1"/>
</dbReference>
<dbReference type="GO" id="GO:0016020">
    <property type="term" value="C:membrane"/>
    <property type="evidence" value="ECO:0007669"/>
    <property type="project" value="UniProtKB-SubCell"/>
</dbReference>
<dbReference type="HOGENOM" id="CLU_000445_114_59_4"/>
<evidence type="ECO:0000256" key="8">
    <source>
        <dbReference type="ARBA" id="ARBA00022741"/>
    </source>
</evidence>
<proteinExistence type="predicted"/>
<dbReference type="InterPro" id="IPR003594">
    <property type="entry name" value="HATPase_dom"/>
</dbReference>
<keyword evidence="8" id="KW-0547">Nucleotide-binding</keyword>
<keyword evidence="7" id="KW-0732">Signal</keyword>
<reference evidence="22 23" key="1">
    <citation type="journal article" date="2014" name="Nat. Commun.">
        <title>Physiological and genomic features of highly alkaliphilic hydrogen-utilizing Betaproteobacteria from a continental serpentinizing site.</title>
        <authorList>
            <person name="Suzuki S."/>
            <person name="Kuenen J.G."/>
            <person name="Schipper K."/>
            <person name="van der Velde S."/>
            <person name="Ishii S."/>
            <person name="Wu A."/>
            <person name="Sorokin D.Y."/>
            <person name="Tenney A."/>
            <person name="Meng X.Y."/>
            <person name="Morrill P.L."/>
            <person name="Kamagata Y."/>
            <person name="Muyzer G."/>
            <person name="Nealson K.H."/>
        </authorList>
    </citation>
    <scope>NUCLEOTIDE SEQUENCE [LARGE SCALE GENOMIC DNA]</scope>
    <source>
        <strain evidence="22 23">A1</strain>
    </source>
</reference>